<evidence type="ECO:0000256" key="8">
    <source>
        <dbReference type="ARBA" id="ARBA00023214"/>
    </source>
</evidence>
<dbReference type="SMART" id="SM00116">
    <property type="entry name" value="CBS"/>
    <property type="match status" value="1"/>
</dbReference>
<evidence type="ECO:0000256" key="9">
    <source>
        <dbReference type="ARBA" id="ARBA00023303"/>
    </source>
</evidence>
<evidence type="ECO:0000313" key="13">
    <source>
        <dbReference type="EMBL" id="SMC46651.1"/>
    </source>
</evidence>
<keyword evidence="6 11" id="KW-0472">Membrane</keyword>
<comment type="subcellular location">
    <subcellularLocation>
        <location evidence="1">Membrane</location>
        <topology evidence="1">Multi-pass membrane protein</topology>
    </subcellularLocation>
</comment>
<protein>
    <submittedName>
        <fullName evidence="13">Chloride channel protein, CIC family</fullName>
    </submittedName>
</protein>
<dbReference type="PANTHER" id="PTHR43427:SF6">
    <property type="entry name" value="CHLORIDE CHANNEL PROTEIN CLC-E"/>
    <property type="match status" value="1"/>
</dbReference>
<keyword evidence="2" id="KW-0813">Transport</keyword>
<dbReference type="InterPro" id="IPR050368">
    <property type="entry name" value="ClC-type_chloride_channel"/>
</dbReference>
<feature type="transmembrane region" description="Helical" evidence="11">
    <location>
        <begin position="154"/>
        <end position="178"/>
    </location>
</feature>
<dbReference type="RefSeq" id="WP_084066892.1">
    <property type="nucleotide sequence ID" value="NZ_FWXY01000002.1"/>
</dbReference>
<evidence type="ECO:0000256" key="2">
    <source>
        <dbReference type="ARBA" id="ARBA00022448"/>
    </source>
</evidence>
<feature type="transmembrane region" description="Helical" evidence="11">
    <location>
        <begin position="395"/>
        <end position="415"/>
    </location>
</feature>
<keyword evidence="7" id="KW-0869">Chloride channel</keyword>
<evidence type="ECO:0000256" key="3">
    <source>
        <dbReference type="ARBA" id="ARBA00022692"/>
    </source>
</evidence>
<feature type="transmembrane region" description="Helical" evidence="11">
    <location>
        <begin position="221"/>
        <end position="245"/>
    </location>
</feature>
<evidence type="ECO:0000256" key="4">
    <source>
        <dbReference type="ARBA" id="ARBA00022989"/>
    </source>
</evidence>
<evidence type="ECO:0000256" key="5">
    <source>
        <dbReference type="ARBA" id="ARBA00023065"/>
    </source>
</evidence>
<evidence type="ECO:0000256" key="11">
    <source>
        <dbReference type="SAM" id="Phobius"/>
    </source>
</evidence>
<dbReference type="PRINTS" id="PR00762">
    <property type="entry name" value="CLCHANNEL"/>
</dbReference>
<feature type="transmembrane region" description="Helical" evidence="11">
    <location>
        <begin position="60"/>
        <end position="77"/>
    </location>
</feature>
<dbReference type="InterPro" id="IPR000644">
    <property type="entry name" value="CBS_dom"/>
</dbReference>
<feature type="domain" description="CBS" evidence="12">
    <location>
        <begin position="516"/>
        <end position="571"/>
    </location>
</feature>
<reference evidence="13 14" key="1">
    <citation type="submission" date="2017-04" db="EMBL/GenBank/DDBJ databases">
        <authorList>
            <person name="Afonso C.L."/>
            <person name="Miller P.J."/>
            <person name="Scott M.A."/>
            <person name="Spackman E."/>
            <person name="Goraichik I."/>
            <person name="Dimitrov K.M."/>
            <person name="Suarez D.L."/>
            <person name="Swayne D.E."/>
        </authorList>
    </citation>
    <scope>NUCLEOTIDE SEQUENCE [LARGE SCALE GENOMIC DNA]</scope>
    <source>
        <strain evidence="13 14">DSM 3385</strain>
    </source>
</reference>
<evidence type="ECO:0000256" key="6">
    <source>
        <dbReference type="ARBA" id="ARBA00023136"/>
    </source>
</evidence>
<dbReference type="CDD" id="cd00400">
    <property type="entry name" value="Voltage_gated_ClC"/>
    <property type="match status" value="1"/>
</dbReference>
<feature type="transmembrane region" description="Helical" evidence="11">
    <location>
        <begin position="331"/>
        <end position="353"/>
    </location>
</feature>
<evidence type="ECO:0000256" key="7">
    <source>
        <dbReference type="ARBA" id="ARBA00023173"/>
    </source>
</evidence>
<dbReference type="OrthoDB" id="9767361at2"/>
<dbReference type="Pfam" id="PF00654">
    <property type="entry name" value="Voltage_CLC"/>
    <property type="match status" value="1"/>
</dbReference>
<keyword evidence="5" id="KW-0406">Ion transport</keyword>
<dbReference type="SUPFAM" id="SSF54631">
    <property type="entry name" value="CBS-domain pair"/>
    <property type="match status" value="1"/>
</dbReference>
<name>A0A1W1ZER8_9BACT</name>
<evidence type="ECO:0000256" key="10">
    <source>
        <dbReference type="PROSITE-ProRule" id="PRU00703"/>
    </source>
</evidence>
<dbReference type="Gene3D" id="1.10.3080.10">
    <property type="entry name" value="Clc chloride channel"/>
    <property type="match status" value="1"/>
</dbReference>
<accession>A0A1W1ZER8</accession>
<feature type="transmembrane region" description="Helical" evidence="11">
    <location>
        <begin position="299"/>
        <end position="325"/>
    </location>
</feature>
<dbReference type="Gene3D" id="3.10.580.10">
    <property type="entry name" value="CBS-domain"/>
    <property type="match status" value="1"/>
</dbReference>
<dbReference type="GO" id="GO:0034707">
    <property type="term" value="C:chloride channel complex"/>
    <property type="evidence" value="ECO:0007669"/>
    <property type="project" value="UniProtKB-KW"/>
</dbReference>
<dbReference type="PANTHER" id="PTHR43427">
    <property type="entry name" value="CHLORIDE CHANNEL PROTEIN CLC-E"/>
    <property type="match status" value="1"/>
</dbReference>
<dbReference type="PROSITE" id="PS51371">
    <property type="entry name" value="CBS"/>
    <property type="match status" value="1"/>
</dbReference>
<gene>
    <name evidence="13" type="ORF">SAMN02746065_102231</name>
</gene>
<dbReference type="GO" id="GO:0005254">
    <property type="term" value="F:chloride channel activity"/>
    <property type="evidence" value="ECO:0007669"/>
    <property type="project" value="UniProtKB-KW"/>
</dbReference>
<dbReference type="STRING" id="1121400.SAMN02746065_102231"/>
<keyword evidence="14" id="KW-1185">Reference proteome</keyword>
<keyword evidence="4 11" id="KW-1133">Transmembrane helix</keyword>
<dbReference type="SUPFAM" id="SSF81340">
    <property type="entry name" value="Clc chloride channel"/>
    <property type="match status" value="1"/>
</dbReference>
<dbReference type="AlphaFoldDB" id="A0A1W1ZER8"/>
<dbReference type="InterPro" id="IPR014743">
    <property type="entry name" value="Cl-channel_core"/>
</dbReference>
<keyword evidence="10" id="KW-0129">CBS domain</keyword>
<feature type="transmembrane region" description="Helical" evidence="11">
    <location>
        <begin position="365"/>
        <end position="389"/>
    </location>
</feature>
<evidence type="ECO:0000256" key="1">
    <source>
        <dbReference type="ARBA" id="ARBA00004141"/>
    </source>
</evidence>
<organism evidence="13 14">
    <name type="scientific">Desulfocicer vacuolatum DSM 3385</name>
    <dbReference type="NCBI Taxonomy" id="1121400"/>
    <lineage>
        <taxon>Bacteria</taxon>
        <taxon>Pseudomonadati</taxon>
        <taxon>Thermodesulfobacteriota</taxon>
        <taxon>Desulfobacteria</taxon>
        <taxon>Desulfobacterales</taxon>
        <taxon>Desulfobacteraceae</taxon>
        <taxon>Desulfocicer</taxon>
    </lineage>
</organism>
<feature type="transmembrane region" description="Helical" evidence="11">
    <location>
        <begin position="21"/>
        <end position="40"/>
    </location>
</feature>
<dbReference type="Pfam" id="PF00571">
    <property type="entry name" value="CBS"/>
    <property type="match status" value="1"/>
</dbReference>
<evidence type="ECO:0000313" key="14">
    <source>
        <dbReference type="Proteomes" id="UP000192418"/>
    </source>
</evidence>
<keyword evidence="3 11" id="KW-0812">Transmembrane</keyword>
<dbReference type="Proteomes" id="UP000192418">
    <property type="component" value="Unassembled WGS sequence"/>
</dbReference>
<keyword evidence="8" id="KW-0868">Chloride</keyword>
<sequence>MKRFISWRHPARLPFFRLDDRMLLILMGVIVGLCSGLAALGLNTSLVFMLETLHHWRHHWWAFLLPAAGAMLSSLFLEKAMNEGAGHGVPEVIYSVSRYGGLMRFRSSISRLVASCLTIGSGGSAGPEAPVVMSGAAIGSNIAKFFYLNDRQRVTLVGCGSAGAIAAIFNAPLTGIIFTMEIILGEWSMVNIIPIAVAAVSGAEISRLLRGNSIAFDSFGSFNIGSLDLLACLGLALAASMASLILTRMLRRMHHVSAKVKVPLWARAAMGGAAVGLLGFAVPDVLGEGYHAIHAMIQGVFTTGLGIAAIACLAKIVATALTLGWGGSGGIFAPCLVIGSFAGLAYHRLLVFLMPSVTWVNEGCFALLGMAGMISGILQAPLTGIFLILEITGSYEVMLALIIVSALSTTITHYFEPASFYLKDLTERGQLLRPGTDARVLADITIREVIERDCIPVAPGMLLREFLYVVKRSTRNYFPVENPDNGHFMGMVRFDHVRPYIFNTVMYDAVLVEQIMDVDVETVHYDDDLADVLHKMDVTRCYSLPVVSNHRFVGMISKATLLDKYRDELKVQTTQRA</sequence>
<evidence type="ECO:0000259" key="12">
    <source>
        <dbReference type="PROSITE" id="PS51371"/>
    </source>
</evidence>
<dbReference type="InterPro" id="IPR046342">
    <property type="entry name" value="CBS_dom_sf"/>
</dbReference>
<feature type="transmembrane region" description="Helical" evidence="11">
    <location>
        <begin position="265"/>
        <end position="287"/>
    </location>
</feature>
<dbReference type="InterPro" id="IPR001807">
    <property type="entry name" value="ClC"/>
</dbReference>
<keyword evidence="9" id="KW-0407">Ion channel</keyword>
<dbReference type="EMBL" id="FWXY01000002">
    <property type="protein sequence ID" value="SMC46651.1"/>
    <property type="molecule type" value="Genomic_DNA"/>
</dbReference>
<proteinExistence type="predicted"/>